<dbReference type="AlphaFoldDB" id="A0A433QBH7"/>
<reference evidence="1 2" key="1">
    <citation type="journal article" date="2018" name="New Phytol.">
        <title>Phylogenomics of Endogonaceae and evolution of mycorrhizas within Mucoromycota.</title>
        <authorList>
            <person name="Chang Y."/>
            <person name="Desiro A."/>
            <person name="Na H."/>
            <person name="Sandor L."/>
            <person name="Lipzen A."/>
            <person name="Clum A."/>
            <person name="Barry K."/>
            <person name="Grigoriev I.V."/>
            <person name="Martin F.M."/>
            <person name="Stajich J.E."/>
            <person name="Smith M.E."/>
            <person name="Bonito G."/>
            <person name="Spatafora J.W."/>
        </authorList>
    </citation>
    <scope>NUCLEOTIDE SEQUENCE [LARGE SCALE GENOMIC DNA]</scope>
    <source>
        <strain evidence="1 2">AD002</strain>
    </source>
</reference>
<comment type="caution">
    <text evidence="1">The sequence shown here is derived from an EMBL/GenBank/DDBJ whole genome shotgun (WGS) entry which is preliminary data.</text>
</comment>
<gene>
    <name evidence="1" type="ORF">BC938DRAFT_483700</name>
</gene>
<dbReference type="EMBL" id="RBNJ01009020">
    <property type="protein sequence ID" value="RUS27111.1"/>
    <property type="molecule type" value="Genomic_DNA"/>
</dbReference>
<protein>
    <submittedName>
        <fullName evidence="1">Uncharacterized protein</fullName>
    </submittedName>
</protein>
<keyword evidence="2" id="KW-1185">Reference proteome</keyword>
<proteinExistence type="predicted"/>
<accession>A0A433QBH7</accession>
<name>A0A433QBH7_9FUNG</name>
<evidence type="ECO:0000313" key="1">
    <source>
        <dbReference type="EMBL" id="RUS27111.1"/>
    </source>
</evidence>
<sequence length="97" mass="10589">METRFPSSRDACSGEQLHNYRTGLISPVLKNNNDNELQNDGATYRKRVMSGSGRPVPFGALTAEHFETGNSNEKSVSDSALPAMIKNAATSVVLYRL</sequence>
<organism evidence="1 2">
    <name type="scientific">Jimgerdemannia flammicorona</name>
    <dbReference type="NCBI Taxonomy" id="994334"/>
    <lineage>
        <taxon>Eukaryota</taxon>
        <taxon>Fungi</taxon>
        <taxon>Fungi incertae sedis</taxon>
        <taxon>Mucoromycota</taxon>
        <taxon>Mucoromycotina</taxon>
        <taxon>Endogonomycetes</taxon>
        <taxon>Endogonales</taxon>
        <taxon>Endogonaceae</taxon>
        <taxon>Jimgerdemannia</taxon>
    </lineage>
</organism>
<dbReference type="Proteomes" id="UP000274822">
    <property type="component" value="Unassembled WGS sequence"/>
</dbReference>
<evidence type="ECO:0000313" key="2">
    <source>
        <dbReference type="Proteomes" id="UP000274822"/>
    </source>
</evidence>